<dbReference type="EMBL" id="FWEW01003601">
    <property type="protein sequence ID" value="SLM39913.1"/>
    <property type="molecule type" value="Genomic_DNA"/>
</dbReference>
<keyword evidence="5" id="KW-1185">Reference proteome</keyword>
<dbReference type="GO" id="GO:0008270">
    <property type="term" value="F:zinc ion binding"/>
    <property type="evidence" value="ECO:0007669"/>
    <property type="project" value="UniProtKB-KW"/>
</dbReference>
<proteinExistence type="predicted"/>
<dbReference type="InterPro" id="IPR021109">
    <property type="entry name" value="Peptidase_aspartic_dom_sf"/>
</dbReference>
<dbReference type="Proteomes" id="UP000192927">
    <property type="component" value="Unassembled WGS sequence"/>
</dbReference>
<accession>A0A1W5D9U7</accession>
<dbReference type="AlphaFoldDB" id="A0A1W5D9U7"/>
<dbReference type="InterPro" id="IPR001878">
    <property type="entry name" value="Znf_CCHC"/>
</dbReference>
<organism evidence="4 5">
    <name type="scientific">Lasallia pustulata</name>
    <dbReference type="NCBI Taxonomy" id="136370"/>
    <lineage>
        <taxon>Eukaryota</taxon>
        <taxon>Fungi</taxon>
        <taxon>Dikarya</taxon>
        <taxon>Ascomycota</taxon>
        <taxon>Pezizomycotina</taxon>
        <taxon>Lecanoromycetes</taxon>
        <taxon>OSLEUM clade</taxon>
        <taxon>Umbilicariomycetidae</taxon>
        <taxon>Umbilicariales</taxon>
        <taxon>Umbilicariaceae</taxon>
        <taxon>Lasallia</taxon>
    </lineage>
</organism>
<keyword evidence="1" id="KW-0862">Zinc</keyword>
<feature type="domain" description="CCHC-type" evidence="3">
    <location>
        <begin position="353"/>
        <end position="366"/>
    </location>
</feature>
<feature type="compositionally biased region" description="Basic and acidic residues" evidence="2">
    <location>
        <begin position="797"/>
        <end position="810"/>
    </location>
</feature>
<keyword evidence="1" id="KW-0479">Metal-binding</keyword>
<feature type="compositionally biased region" description="Polar residues" evidence="2">
    <location>
        <begin position="576"/>
        <end position="586"/>
    </location>
</feature>
<feature type="region of interest" description="Disordered" evidence="2">
    <location>
        <begin position="567"/>
        <end position="586"/>
    </location>
</feature>
<protein>
    <submittedName>
        <fullName evidence="4">Zinc finger, CCHC-type</fullName>
    </submittedName>
</protein>
<feature type="compositionally biased region" description="Acidic residues" evidence="2">
    <location>
        <begin position="772"/>
        <end position="785"/>
    </location>
</feature>
<name>A0A1W5D9U7_9LECA</name>
<dbReference type="PROSITE" id="PS50158">
    <property type="entry name" value="ZF_CCHC"/>
    <property type="match status" value="1"/>
</dbReference>
<evidence type="ECO:0000313" key="5">
    <source>
        <dbReference type="Proteomes" id="UP000192927"/>
    </source>
</evidence>
<evidence type="ECO:0000256" key="2">
    <source>
        <dbReference type="SAM" id="MobiDB-lite"/>
    </source>
</evidence>
<feature type="region of interest" description="Disordered" evidence="2">
    <location>
        <begin position="771"/>
        <end position="810"/>
    </location>
</feature>
<reference evidence="5" key="1">
    <citation type="submission" date="2017-03" db="EMBL/GenBank/DDBJ databases">
        <authorList>
            <person name="Sharma R."/>
            <person name="Thines M."/>
        </authorList>
    </citation>
    <scope>NUCLEOTIDE SEQUENCE [LARGE SCALE GENOMIC DNA]</scope>
</reference>
<dbReference type="SMART" id="SM00343">
    <property type="entry name" value="ZnF_C2HC"/>
    <property type="match status" value="1"/>
</dbReference>
<dbReference type="CDD" id="cd00303">
    <property type="entry name" value="retropepsin_like"/>
    <property type="match status" value="1"/>
</dbReference>
<evidence type="ECO:0000259" key="3">
    <source>
        <dbReference type="PROSITE" id="PS50158"/>
    </source>
</evidence>
<dbReference type="GO" id="GO:0003676">
    <property type="term" value="F:nucleic acid binding"/>
    <property type="evidence" value="ECO:0007669"/>
    <property type="project" value="InterPro"/>
</dbReference>
<dbReference type="Gene3D" id="2.40.70.10">
    <property type="entry name" value="Acid Proteases"/>
    <property type="match status" value="1"/>
</dbReference>
<evidence type="ECO:0000256" key="1">
    <source>
        <dbReference type="PROSITE-ProRule" id="PRU00047"/>
    </source>
</evidence>
<sequence>MSTMGKPDFALCGPFNGKDSQSAARWLKKLEWELRKYSTSGAIDPAEFLQAVDLLLADDAVVWAETTPGITDLLEMPVPTNDTVAQFKALFTQQYPVKVLEATTVHFDSEISDLRQQEGEALIAYYKRTAGLLSRVGGKDRPRPTSSVPNPQALSLIETAMLDTVMRAFTRGIHDPDVRRNALRGLVPADRSLFEVYTVAEESRRSKAEYALLQEEDARAREFQFYKDVVHRNMPSVQIDSLKASFQANSPHWSYQNQSHPQQQPIQQPMAWPTQVPAYPAPAPAPYYPPQPQQQPIPTARNAYQAPHQAGRAGGNYNAGGGNYNRGGGNGRSDNPYINGTRTFTPGSGVFVCIRCGEDGHISRNCINPPLSRNEQYTLKTMILGNRDQYPGFPGPAATGTGPPTPATTNATLPTGPPAVGVHSITYGMTSLRATSGNVKSTEAFYGEGSGSNKRPHVEEVVPPTVPLASQPTAPQPGPSGQGFIFTGIPVQNENERPKKRGQKRTGKAATITPLVGLIDEDTGFVDKPTSVRQLLKSQKIDMTWMDFCVWSPTVCRELKRLLTKMSNRKKKGKSATGQTQGRSGAVSSIAVDGNTRFLSTFMGADKAFRIPCKVRVNGKEIVLGRSQVQADQGSDMNVISTAMARQLGLTFHSLSDVGFAGLTMKTADHRETQLHHWVYLELGVEDIWRQIRCFVAPELQFPVQGSDHLSLLLGIPWLYSVNAIIGIRGSKIEIGDPLQREAVREVIGPELVFSQDHNLLMYPKAILTSTMDDDSDDEDDEAESNTDSSVSLSEEEQPRRARSKKQDFH</sequence>
<keyword evidence="1" id="KW-0863">Zinc-finger</keyword>
<evidence type="ECO:0000313" key="4">
    <source>
        <dbReference type="EMBL" id="SLM39913.1"/>
    </source>
</evidence>